<comment type="similarity">
    <text evidence="5">Belongs to the SAT4 family.</text>
</comment>
<dbReference type="Proteomes" id="UP000800094">
    <property type="component" value="Unassembled WGS sequence"/>
</dbReference>
<gene>
    <name evidence="8" type="ORF">BU26DRAFT_409406</name>
</gene>
<evidence type="ECO:0000256" key="2">
    <source>
        <dbReference type="ARBA" id="ARBA00022692"/>
    </source>
</evidence>
<feature type="transmembrane region" description="Helical" evidence="6">
    <location>
        <begin position="147"/>
        <end position="169"/>
    </location>
</feature>
<dbReference type="InterPro" id="IPR049326">
    <property type="entry name" value="Rhodopsin_dom_fungi"/>
</dbReference>
<dbReference type="Pfam" id="PF20684">
    <property type="entry name" value="Fung_rhodopsin"/>
    <property type="match status" value="1"/>
</dbReference>
<organism evidence="8 9">
    <name type="scientific">Trematosphaeria pertusa</name>
    <dbReference type="NCBI Taxonomy" id="390896"/>
    <lineage>
        <taxon>Eukaryota</taxon>
        <taxon>Fungi</taxon>
        <taxon>Dikarya</taxon>
        <taxon>Ascomycota</taxon>
        <taxon>Pezizomycotina</taxon>
        <taxon>Dothideomycetes</taxon>
        <taxon>Pleosporomycetidae</taxon>
        <taxon>Pleosporales</taxon>
        <taxon>Massarineae</taxon>
        <taxon>Trematosphaeriaceae</taxon>
        <taxon>Trematosphaeria</taxon>
    </lineage>
</organism>
<evidence type="ECO:0000256" key="1">
    <source>
        <dbReference type="ARBA" id="ARBA00004141"/>
    </source>
</evidence>
<keyword evidence="4 6" id="KW-0472">Membrane</keyword>
<keyword evidence="9" id="KW-1185">Reference proteome</keyword>
<feature type="domain" description="Rhodopsin" evidence="7">
    <location>
        <begin position="50"/>
        <end position="290"/>
    </location>
</feature>
<evidence type="ECO:0000256" key="5">
    <source>
        <dbReference type="ARBA" id="ARBA00038359"/>
    </source>
</evidence>
<evidence type="ECO:0000313" key="8">
    <source>
        <dbReference type="EMBL" id="KAF2245009.1"/>
    </source>
</evidence>
<protein>
    <recommendedName>
        <fullName evidence="7">Rhodopsin domain-containing protein</fullName>
    </recommendedName>
</protein>
<dbReference type="PANTHER" id="PTHR33048:SF131">
    <property type="entry name" value="INTEGRAL MEMBRANE PROTEIN"/>
    <property type="match status" value="1"/>
</dbReference>
<dbReference type="InterPro" id="IPR052337">
    <property type="entry name" value="SAT4-like"/>
</dbReference>
<dbReference type="OrthoDB" id="5278984at2759"/>
<evidence type="ECO:0000313" key="9">
    <source>
        <dbReference type="Proteomes" id="UP000800094"/>
    </source>
</evidence>
<dbReference type="AlphaFoldDB" id="A0A6A6I475"/>
<evidence type="ECO:0000256" key="3">
    <source>
        <dbReference type="ARBA" id="ARBA00022989"/>
    </source>
</evidence>
<feature type="non-terminal residue" evidence="8">
    <location>
        <position position="1"/>
    </location>
</feature>
<comment type="subcellular location">
    <subcellularLocation>
        <location evidence="1">Membrane</location>
        <topology evidence="1">Multi-pass membrane protein</topology>
    </subcellularLocation>
</comment>
<feature type="transmembrane region" description="Helical" evidence="6">
    <location>
        <begin position="36"/>
        <end position="54"/>
    </location>
</feature>
<dbReference type="GO" id="GO:0016020">
    <property type="term" value="C:membrane"/>
    <property type="evidence" value="ECO:0007669"/>
    <property type="project" value="UniProtKB-SubCell"/>
</dbReference>
<reference evidence="8" key="1">
    <citation type="journal article" date="2020" name="Stud. Mycol.">
        <title>101 Dothideomycetes genomes: a test case for predicting lifestyles and emergence of pathogens.</title>
        <authorList>
            <person name="Haridas S."/>
            <person name="Albert R."/>
            <person name="Binder M."/>
            <person name="Bloem J."/>
            <person name="Labutti K."/>
            <person name="Salamov A."/>
            <person name="Andreopoulos B."/>
            <person name="Baker S."/>
            <person name="Barry K."/>
            <person name="Bills G."/>
            <person name="Bluhm B."/>
            <person name="Cannon C."/>
            <person name="Castanera R."/>
            <person name="Culley D."/>
            <person name="Daum C."/>
            <person name="Ezra D."/>
            <person name="Gonzalez J."/>
            <person name="Henrissat B."/>
            <person name="Kuo A."/>
            <person name="Liang C."/>
            <person name="Lipzen A."/>
            <person name="Lutzoni F."/>
            <person name="Magnuson J."/>
            <person name="Mondo S."/>
            <person name="Nolan M."/>
            <person name="Ohm R."/>
            <person name="Pangilinan J."/>
            <person name="Park H.-J."/>
            <person name="Ramirez L."/>
            <person name="Alfaro M."/>
            <person name="Sun H."/>
            <person name="Tritt A."/>
            <person name="Yoshinaga Y."/>
            <person name="Zwiers L.-H."/>
            <person name="Turgeon B."/>
            <person name="Goodwin S."/>
            <person name="Spatafora J."/>
            <person name="Crous P."/>
            <person name="Grigoriev I."/>
        </authorList>
    </citation>
    <scope>NUCLEOTIDE SEQUENCE</scope>
    <source>
        <strain evidence="8">CBS 122368</strain>
    </source>
</reference>
<keyword evidence="2 6" id="KW-0812">Transmembrane</keyword>
<accession>A0A6A6I475</accession>
<evidence type="ECO:0000256" key="6">
    <source>
        <dbReference type="SAM" id="Phobius"/>
    </source>
</evidence>
<dbReference type="EMBL" id="ML987202">
    <property type="protein sequence ID" value="KAF2245009.1"/>
    <property type="molecule type" value="Genomic_DNA"/>
</dbReference>
<feature type="non-terminal residue" evidence="8">
    <location>
        <position position="292"/>
    </location>
</feature>
<evidence type="ECO:0000259" key="7">
    <source>
        <dbReference type="Pfam" id="PF20684"/>
    </source>
</evidence>
<feature type="transmembrane region" description="Helical" evidence="6">
    <location>
        <begin position="227"/>
        <end position="249"/>
    </location>
</feature>
<dbReference type="RefSeq" id="XP_033680013.1">
    <property type="nucleotide sequence ID" value="XM_033822909.1"/>
</dbReference>
<dbReference type="PANTHER" id="PTHR33048">
    <property type="entry name" value="PTH11-LIKE INTEGRAL MEMBRANE PROTEIN (AFU_ORTHOLOGUE AFUA_5G11245)"/>
    <property type="match status" value="1"/>
</dbReference>
<name>A0A6A6I475_9PLEO</name>
<sequence>GKMLGQREVLIGGIAVDLSSFDFDDHSSRIASVKSANISLIALVGFFVLLRLFVRACIVRKLFADDALILLAAAFTVALASVCIAGTNHGLGTHVWLLPVATVFDTVKSCIQYLYICQVLYACAIASTKIAIIASYLRFIQDKSFRLAMYGTSVVIVGLWFTGVFVTIFQCRPVAAAWDFTIPGRKCIDYVDYLYASSAINVATDLILCVLPWPYLWRLHMPMKQRVILCLLFGGGAGACIASIVRIAYLHTLRSTDVTYQCVPCLNLSVIECTLGIICVSIPSLRPLAARL</sequence>
<keyword evidence="3 6" id="KW-1133">Transmembrane helix</keyword>
<feature type="transmembrane region" description="Helical" evidence="6">
    <location>
        <begin position="193"/>
        <end position="215"/>
    </location>
</feature>
<evidence type="ECO:0000256" key="4">
    <source>
        <dbReference type="ARBA" id="ARBA00023136"/>
    </source>
</evidence>
<dbReference type="GeneID" id="54576239"/>
<feature type="transmembrane region" description="Helical" evidence="6">
    <location>
        <begin position="111"/>
        <end position="135"/>
    </location>
</feature>
<feature type="transmembrane region" description="Helical" evidence="6">
    <location>
        <begin position="66"/>
        <end position="91"/>
    </location>
</feature>
<proteinExistence type="inferred from homology"/>